<proteinExistence type="predicted"/>
<dbReference type="InterPro" id="IPR036852">
    <property type="entry name" value="Peptidase_S8/S53_dom_sf"/>
</dbReference>
<evidence type="ECO:0000313" key="2">
    <source>
        <dbReference type="EMBL" id="SDJ78768.1"/>
    </source>
</evidence>
<name>A0A1G8WK79_9ACTN</name>
<evidence type="ECO:0000259" key="1">
    <source>
        <dbReference type="Pfam" id="PF00082"/>
    </source>
</evidence>
<protein>
    <submittedName>
        <fullName evidence="2">Subtilase family protein</fullName>
    </submittedName>
</protein>
<gene>
    <name evidence="2" type="ORF">SAMN05421874_103210</name>
</gene>
<dbReference type="InterPro" id="IPR000209">
    <property type="entry name" value="Peptidase_S8/S53_dom"/>
</dbReference>
<dbReference type="EMBL" id="FNFB01000003">
    <property type="protein sequence ID" value="SDJ78768.1"/>
    <property type="molecule type" value="Genomic_DNA"/>
</dbReference>
<keyword evidence="3" id="KW-1185">Reference proteome</keyword>
<dbReference type="GO" id="GO:0004252">
    <property type="term" value="F:serine-type endopeptidase activity"/>
    <property type="evidence" value="ECO:0007669"/>
    <property type="project" value="InterPro"/>
</dbReference>
<dbReference type="CDD" id="cd00306">
    <property type="entry name" value="Peptidases_S8_S53"/>
    <property type="match status" value="1"/>
</dbReference>
<sequence length="395" mass="40258">MRVLIELRPSAALAAAVADPRGSVAVADLAGQIRRALPEVELDASFAPVTAPRPIPGSGGEPATLRSSEEVRVLVRGTMPDDAALAAGPTGEVDLYADPFLDHAPPVADPPVGDWHDVERLLNVAGLHAEGLDGDGVPLALLGPGLDTGQGAMCAFSALIAAPHARLVDIPMPPPTRSGVPLPCLLSDAVAGLARLLTALEAQPAESRALVVNGSWTSSRPDSDLPPGHPGNYSANPAHPFHLLVAVLDRSGADMVFPAGGDGPIAGAGSHPKALSVGAVDVGGHRLRYSGQGPGRLSARKPDVCAYAHFRGSEVFGTGRPDADASVAAAVAAGLVAAVRTRWPASRLPPAELRALLRRTAEAPGEAGFDYDHGYGTVDPSEVIAALQGRAVPVA</sequence>
<reference evidence="2 3" key="1">
    <citation type="submission" date="2016-10" db="EMBL/GenBank/DDBJ databases">
        <authorList>
            <person name="de Groot N.N."/>
        </authorList>
    </citation>
    <scope>NUCLEOTIDE SEQUENCE [LARGE SCALE GENOMIC DNA]</scope>
    <source>
        <strain evidence="2 3">CGMCC 4.5681</strain>
    </source>
</reference>
<dbReference type="RefSeq" id="WP_090761217.1">
    <property type="nucleotide sequence ID" value="NZ_FNFB01000003.1"/>
</dbReference>
<dbReference type="STRING" id="683260.SAMN05421874_103210"/>
<accession>A0A1G8WK79</accession>
<dbReference type="Gene3D" id="3.40.50.200">
    <property type="entry name" value="Peptidase S8/S53 domain"/>
    <property type="match status" value="1"/>
</dbReference>
<dbReference type="AlphaFoldDB" id="A0A1G8WK79"/>
<dbReference type="GO" id="GO:0006508">
    <property type="term" value="P:proteolysis"/>
    <property type="evidence" value="ECO:0007669"/>
    <property type="project" value="InterPro"/>
</dbReference>
<dbReference type="SUPFAM" id="SSF52743">
    <property type="entry name" value="Subtilisin-like"/>
    <property type="match status" value="1"/>
</dbReference>
<feature type="domain" description="Peptidase S8/S53" evidence="1">
    <location>
        <begin position="205"/>
        <end position="376"/>
    </location>
</feature>
<dbReference type="OrthoDB" id="3496386at2"/>
<dbReference type="Proteomes" id="UP000198683">
    <property type="component" value="Unassembled WGS sequence"/>
</dbReference>
<dbReference type="Pfam" id="PF00082">
    <property type="entry name" value="Peptidase_S8"/>
    <property type="match status" value="1"/>
</dbReference>
<organism evidence="2 3">
    <name type="scientific">Nonomuraea maritima</name>
    <dbReference type="NCBI Taxonomy" id="683260"/>
    <lineage>
        <taxon>Bacteria</taxon>
        <taxon>Bacillati</taxon>
        <taxon>Actinomycetota</taxon>
        <taxon>Actinomycetes</taxon>
        <taxon>Streptosporangiales</taxon>
        <taxon>Streptosporangiaceae</taxon>
        <taxon>Nonomuraea</taxon>
    </lineage>
</organism>
<evidence type="ECO:0000313" key="3">
    <source>
        <dbReference type="Proteomes" id="UP000198683"/>
    </source>
</evidence>